<name>A0A699IEM3_TANCI</name>
<proteinExistence type="predicted"/>
<evidence type="ECO:0008006" key="2">
    <source>
        <dbReference type="Google" id="ProtNLM"/>
    </source>
</evidence>
<protein>
    <recommendedName>
        <fullName evidence="2">No apical meristem-associated C-terminal domain-containing protein</fullName>
    </recommendedName>
</protein>
<reference evidence="1" key="1">
    <citation type="journal article" date="2019" name="Sci. Rep.">
        <title>Draft genome of Tanacetum cinerariifolium, the natural source of mosquito coil.</title>
        <authorList>
            <person name="Yamashiro T."/>
            <person name="Shiraishi A."/>
            <person name="Satake H."/>
            <person name="Nakayama K."/>
        </authorList>
    </citation>
    <scope>NUCLEOTIDE SEQUENCE</scope>
</reference>
<gene>
    <name evidence="1" type="ORF">Tci_512668</name>
</gene>
<dbReference type="EMBL" id="BKCJ010275160">
    <property type="protein sequence ID" value="GEZ40695.1"/>
    <property type="molecule type" value="Genomic_DNA"/>
</dbReference>
<dbReference type="AlphaFoldDB" id="A0A699IEM3"/>
<accession>A0A699IEM3</accession>
<sequence length="220" mass="25493">MRKKLGCTKVGSTYPKIAPNVTRGRTLDFGLWFYITLREKQRHSVVEDTMINGKWKIVHPNVAQFCRVYANQRYKTSGSSSFNIEFGDASINLNVDVGDGEKDEVQELQIPIGRNKAKGLKKKGLRSSRSSSSTNEEALARLMVFELEMQNKHAIKIKKEERLAFLEIKRKKVKCHEQELSMQEYKQRQEDIRFYMQPYDHLTTDALAHIEALRAEIKAR</sequence>
<comment type="caution">
    <text evidence="1">The sequence shown here is derived from an EMBL/GenBank/DDBJ whole genome shotgun (WGS) entry which is preliminary data.</text>
</comment>
<organism evidence="1">
    <name type="scientific">Tanacetum cinerariifolium</name>
    <name type="common">Dalmatian daisy</name>
    <name type="synonym">Chrysanthemum cinerariifolium</name>
    <dbReference type="NCBI Taxonomy" id="118510"/>
    <lineage>
        <taxon>Eukaryota</taxon>
        <taxon>Viridiplantae</taxon>
        <taxon>Streptophyta</taxon>
        <taxon>Embryophyta</taxon>
        <taxon>Tracheophyta</taxon>
        <taxon>Spermatophyta</taxon>
        <taxon>Magnoliopsida</taxon>
        <taxon>eudicotyledons</taxon>
        <taxon>Gunneridae</taxon>
        <taxon>Pentapetalae</taxon>
        <taxon>asterids</taxon>
        <taxon>campanulids</taxon>
        <taxon>Asterales</taxon>
        <taxon>Asteraceae</taxon>
        <taxon>Asteroideae</taxon>
        <taxon>Anthemideae</taxon>
        <taxon>Anthemidinae</taxon>
        <taxon>Tanacetum</taxon>
    </lineage>
</organism>
<evidence type="ECO:0000313" key="1">
    <source>
        <dbReference type="EMBL" id="GEZ40695.1"/>
    </source>
</evidence>